<feature type="region of interest" description="Disordered" evidence="1">
    <location>
        <begin position="59"/>
        <end position="95"/>
    </location>
</feature>
<proteinExistence type="predicted"/>
<accession>A0A401TLY8</accession>
<dbReference type="PROSITE" id="PS51257">
    <property type="entry name" value="PROKAR_LIPOPROTEIN"/>
    <property type="match status" value="1"/>
</dbReference>
<sequence length="165" mass="17568">MRGDAALAVHDMHLPALAAAVGCEQRRDHVMRALSLAQQREAVDAVIRIDQRLCRDGADPGCNVRHQRADREEPRRDGDAELAGGAVAGDDRPGHLKPLAARSVTLHAARVGGGTAAGADLRGRGEAAFRPIGADLHHVAAAFQFIDGRFRNAIFQHQHAGARCA</sequence>
<evidence type="ECO:0000313" key="3">
    <source>
        <dbReference type="Proteomes" id="UP000287033"/>
    </source>
</evidence>
<evidence type="ECO:0000313" key="2">
    <source>
        <dbReference type="EMBL" id="GCC43656.1"/>
    </source>
</evidence>
<feature type="compositionally biased region" description="Basic and acidic residues" evidence="1">
    <location>
        <begin position="67"/>
        <end position="79"/>
    </location>
</feature>
<name>A0A401TLY8_CHIPU</name>
<protein>
    <submittedName>
        <fullName evidence="2">Uncharacterized protein</fullName>
    </submittedName>
</protein>
<dbReference type="Proteomes" id="UP000287033">
    <property type="component" value="Unassembled WGS sequence"/>
</dbReference>
<feature type="non-terminal residue" evidence="2">
    <location>
        <position position="165"/>
    </location>
</feature>
<comment type="caution">
    <text evidence="2">The sequence shown here is derived from an EMBL/GenBank/DDBJ whole genome shotgun (WGS) entry which is preliminary data.</text>
</comment>
<evidence type="ECO:0000256" key="1">
    <source>
        <dbReference type="SAM" id="MobiDB-lite"/>
    </source>
</evidence>
<reference evidence="2 3" key="1">
    <citation type="journal article" date="2018" name="Nat. Ecol. Evol.">
        <title>Shark genomes provide insights into elasmobranch evolution and the origin of vertebrates.</title>
        <authorList>
            <person name="Hara Y"/>
            <person name="Yamaguchi K"/>
            <person name="Onimaru K"/>
            <person name="Kadota M"/>
            <person name="Koyanagi M"/>
            <person name="Keeley SD"/>
            <person name="Tatsumi K"/>
            <person name="Tanaka K"/>
            <person name="Motone F"/>
            <person name="Kageyama Y"/>
            <person name="Nozu R"/>
            <person name="Adachi N"/>
            <person name="Nishimura O"/>
            <person name="Nakagawa R"/>
            <person name="Tanegashima C"/>
            <person name="Kiyatake I"/>
            <person name="Matsumoto R"/>
            <person name="Murakumo K"/>
            <person name="Nishida K"/>
            <person name="Terakita A"/>
            <person name="Kuratani S"/>
            <person name="Sato K"/>
            <person name="Hyodo S Kuraku.S."/>
        </authorList>
    </citation>
    <scope>NUCLEOTIDE SEQUENCE [LARGE SCALE GENOMIC DNA]</scope>
</reference>
<gene>
    <name evidence="2" type="ORF">chiPu_0027972</name>
</gene>
<keyword evidence="3" id="KW-1185">Reference proteome</keyword>
<organism evidence="2 3">
    <name type="scientific">Chiloscyllium punctatum</name>
    <name type="common">Brownbanded bambooshark</name>
    <name type="synonym">Hemiscyllium punctatum</name>
    <dbReference type="NCBI Taxonomy" id="137246"/>
    <lineage>
        <taxon>Eukaryota</taxon>
        <taxon>Metazoa</taxon>
        <taxon>Chordata</taxon>
        <taxon>Craniata</taxon>
        <taxon>Vertebrata</taxon>
        <taxon>Chondrichthyes</taxon>
        <taxon>Elasmobranchii</taxon>
        <taxon>Galeomorphii</taxon>
        <taxon>Galeoidea</taxon>
        <taxon>Orectolobiformes</taxon>
        <taxon>Hemiscylliidae</taxon>
        <taxon>Chiloscyllium</taxon>
    </lineage>
</organism>
<dbReference type="EMBL" id="BEZZ01119159">
    <property type="protein sequence ID" value="GCC43656.1"/>
    <property type="molecule type" value="Genomic_DNA"/>
</dbReference>
<dbReference type="AlphaFoldDB" id="A0A401TLY8"/>